<gene>
    <name evidence="7" type="primary">flgL</name>
    <name evidence="7" type="ORF">EHS89_10415</name>
</gene>
<accession>A0A3P1SQK2</accession>
<reference evidence="7 8" key="1">
    <citation type="submission" date="2018-11" db="EMBL/GenBank/DDBJ databases">
        <title>The draft genome sequence of Amphritea balenae JAMM 1525T.</title>
        <authorList>
            <person name="Fang Z."/>
            <person name="Zhang Y."/>
            <person name="Han X."/>
        </authorList>
    </citation>
    <scope>NUCLEOTIDE SEQUENCE [LARGE SCALE GENOMIC DNA]</scope>
    <source>
        <strain evidence="7 8">JAMM 1525</strain>
    </source>
</reference>
<keyword evidence="7" id="KW-0966">Cell projection</keyword>
<evidence type="ECO:0000313" key="8">
    <source>
        <dbReference type="Proteomes" id="UP000267535"/>
    </source>
</evidence>
<comment type="subcellular location">
    <subcellularLocation>
        <location evidence="1">Bacterial flagellum</location>
    </subcellularLocation>
    <subcellularLocation>
        <location evidence="2">Secreted</location>
    </subcellularLocation>
</comment>
<dbReference type="EMBL" id="RQXV01000005">
    <property type="protein sequence ID" value="RRC99254.1"/>
    <property type="molecule type" value="Genomic_DNA"/>
</dbReference>
<dbReference type="AlphaFoldDB" id="A0A3P1SQK2"/>
<keyword evidence="7" id="KW-0282">Flagellum</keyword>
<keyword evidence="8" id="KW-1185">Reference proteome</keyword>
<name>A0A3P1SQK2_9GAMM</name>
<dbReference type="GO" id="GO:0009424">
    <property type="term" value="C:bacterial-type flagellum hook"/>
    <property type="evidence" value="ECO:0007669"/>
    <property type="project" value="InterPro"/>
</dbReference>
<evidence type="ECO:0000256" key="5">
    <source>
        <dbReference type="ARBA" id="ARBA00023143"/>
    </source>
</evidence>
<dbReference type="PANTHER" id="PTHR42792:SF1">
    <property type="entry name" value="FLAGELLAR HOOK-ASSOCIATED PROTEIN 3"/>
    <property type="match status" value="1"/>
</dbReference>
<dbReference type="InterPro" id="IPR013384">
    <property type="entry name" value="Flagell_FlgL"/>
</dbReference>
<dbReference type="InterPro" id="IPR001029">
    <property type="entry name" value="Flagellin_N"/>
</dbReference>
<evidence type="ECO:0000313" key="7">
    <source>
        <dbReference type="EMBL" id="RRC99254.1"/>
    </source>
</evidence>
<evidence type="ECO:0000256" key="3">
    <source>
        <dbReference type="ARBA" id="ARBA00005709"/>
    </source>
</evidence>
<evidence type="ECO:0000259" key="6">
    <source>
        <dbReference type="Pfam" id="PF00669"/>
    </source>
</evidence>
<evidence type="ECO:0000256" key="4">
    <source>
        <dbReference type="ARBA" id="ARBA00022525"/>
    </source>
</evidence>
<dbReference type="NCBIfam" id="TIGR02550">
    <property type="entry name" value="flagell_flgL"/>
    <property type="match status" value="1"/>
</dbReference>
<keyword evidence="7" id="KW-0969">Cilium</keyword>
<evidence type="ECO:0000256" key="1">
    <source>
        <dbReference type="ARBA" id="ARBA00004365"/>
    </source>
</evidence>
<dbReference type="RefSeq" id="WP_124926092.1">
    <property type="nucleotide sequence ID" value="NZ_BMOH01000004.1"/>
</dbReference>
<dbReference type="Proteomes" id="UP000267535">
    <property type="component" value="Unassembled WGS sequence"/>
</dbReference>
<keyword evidence="5" id="KW-0975">Bacterial flagellum</keyword>
<dbReference type="Pfam" id="PF00669">
    <property type="entry name" value="Flagellin_N"/>
    <property type="match status" value="1"/>
</dbReference>
<dbReference type="GO" id="GO:0005576">
    <property type="term" value="C:extracellular region"/>
    <property type="evidence" value="ECO:0007669"/>
    <property type="project" value="UniProtKB-SubCell"/>
</dbReference>
<comment type="caution">
    <text evidence="7">The sequence shown here is derived from an EMBL/GenBank/DDBJ whole genome shotgun (WGS) entry which is preliminary data.</text>
</comment>
<feature type="domain" description="Flagellin N-terminal" evidence="6">
    <location>
        <begin position="3"/>
        <end position="140"/>
    </location>
</feature>
<dbReference type="PANTHER" id="PTHR42792">
    <property type="entry name" value="FLAGELLIN"/>
    <property type="match status" value="1"/>
</dbReference>
<dbReference type="OrthoDB" id="9768249at2"/>
<proteinExistence type="inferred from homology"/>
<dbReference type="GO" id="GO:0005198">
    <property type="term" value="F:structural molecule activity"/>
    <property type="evidence" value="ECO:0007669"/>
    <property type="project" value="InterPro"/>
</dbReference>
<organism evidence="7 8">
    <name type="scientific">Amphritea balenae</name>
    <dbReference type="NCBI Taxonomy" id="452629"/>
    <lineage>
        <taxon>Bacteria</taxon>
        <taxon>Pseudomonadati</taxon>
        <taxon>Pseudomonadota</taxon>
        <taxon>Gammaproteobacteria</taxon>
        <taxon>Oceanospirillales</taxon>
        <taxon>Oceanospirillaceae</taxon>
        <taxon>Amphritea</taxon>
    </lineage>
</organism>
<dbReference type="InterPro" id="IPR001492">
    <property type="entry name" value="Flagellin"/>
</dbReference>
<dbReference type="Gene3D" id="1.20.1330.10">
    <property type="entry name" value="f41 fragment of flagellin, N-terminal domain"/>
    <property type="match status" value="2"/>
</dbReference>
<evidence type="ECO:0000256" key="2">
    <source>
        <dbReference type="ARBA" id="ARBA00004613"/>
    </source>
</evidence>
<comment type="similarity">
    <text evidence="3">Belongs to the bacterial flagellin family.</text>
</comment>
<keyword evidence="4" id="KW-0964">Secreted</keyword>
<sequence>MRISTQQQYLQSIDNMQQSQVKLARLQDEISTGKKLINPSDDPVAAARVVKLERELAQYEKFDENINVTERRLELEEVILGDVNSVVDRMRELAIQSGGAILTNSDRAIIAQEMGPLMDHLANLMNTQDAEGEYIFSGSKGTTKPYPQQVDGKYLYQGDDGQRDIQVGSELFIPSNDSGQQLFESVQQSLNVELTGLAVYNANVAATDPFMRNTAFASTEAEERYKDAVQGLGDLTITVTEPVANSFEYSITDSGGNPVLDEDGNPITNIPAGDLSTTPLDIDLHGMTFELHEPVDVINANQITFRVTPETGNILDAAQAFIDTLNTPVEGGDRTALNEGVAKALDEFKIVANRVVETQASLGSRMSSAEQVRDANLDFKLLTEISISELVDADLAEVVSKFSLQQATLQATQATFGQVSQLSLFDYIR</sequence>
<dbReference type="GO" id="GO:0071973">
    <property type="term" value="P:bacterial-type flagellum-dependent cell motility"/>
    <property type="evidence" value="ECO:0007669"/>
    <property type="project" value="InterPro"/>
</dbReference>
<dbReference type="SUPFAM" id="SSF64518">
    <property type="entry name" value="Phase 1 flagellin"/>
    <property type="match status" value="1"/>
</dbReference>
<protein>
    <submittedName>
        <fullName evidence="7">Flagellar hook-associated protein 3</fullName>
    </submittedName>
</protein>